<keyword evidence="3" id="KW-1185">Reference proteome</keyword>
<dbReference type="EMBL" id="QEKW01000007">
    <property type="protein sequence ID" value="PVZ09081.1"/>
    <property type="molecule type" value="Genomic_DNA"/>
</dbReference>
<evidence type="ECO:0000313" key="3">
    <source>
        <dbReference type="Proteomes" id="UP000245639"/>
    </source>
</evidence>
<evidence type="ECO:0000313" key="2">
    <source>
        <dbReference type="EMBL" id="PVZ09081.1"/>
    </source>
</evidence>
<organism evidence="2 3">
    <name type="scientific">Actinomycetospora cinnamomea</name>
    <dbReference type="NCBI Taxonomy" id="663609"/>
    <lineage>
        <taxon>Bacteria</taxon>
        <taxon>Bacillati</taxon>
        <taxon>Actinomycetota</taxon>
        <taxon>Actinomycetes</taxon>
        <taxon>Pseudonocardiales</taxon>
        <taxon>Pseudonocardiaceae</taxon>
        <taxon>Actinomycetospora</taxon>
    </lineage>
</organism>
<evidence type="ECO:0000256" key="1">
    <source>
        <dbReference type="SAM" id="MobiDB-lite"/>
    </source>
</evidence>
<sequence>MSVSSCPPAPRRLAVVPPPAHDRSGDAVARSADLGADGARPLPASLAQAVVEEIVEAAVTIGEDVEEIVEEAVGEVLAAGGRSLRALREAARRVDEGHPLDAAGDALAALRGEVVRTAGAVAGTSATAGRHAVGRAAVAVSRVATALLRPLG</sequence>
<dbReference type="RefSeq" id="WP_116709045.1">
    <property type="nucleotide sequence ID" value="NZ_QEKW01000007.1"/>
</dbReference>
<protein>
    <submittedName>
        <fullName evidence="2">Uncharacterized protein</fullName>
    </submittedName>
</protein>
<accession>A0A2U1FA66</accession>
<gene>
    <name evidence="2" type="ORF">C8D89_107245</name>
</gene>
<proteinExistence type="predicted"/>
<dbReference type="AlphaFoldDB" id="A0A2U1FA66"/>
<name>A0A2U1FA66_9PSEU</name>
<dbReference type="Proteomes" id="UP000245639">
    <property type="component" value="Unassembled WGS sequence"/>
</dbReference>
<feature type="region of interest" description="Disordered" evidence="1">
    <location>
        <begin position="1"/>
        <end position="29"/>
    </location>
</feature>
<comment type="caution">
    <text evidence="2">The sequence shown here is derived from an EMBL/GenBank/DDBJ whole genome shotgun (WGS) entry which is preliminary data.</text>
</comment>
<reference evidence="2 3" key="1">
    <citation type="submission" date="2018-04" db="EMBL/GenBank/DDBJ databases">
        <title>Genomic Encyclopedia of Type Strains, Phase IV (KMG-IV): sequencing the most valuable type-strain genomes for metagenomic binning, comparative biology and taxonomic classification.</title>
        <authorList>
            <person name="Goeker M."/>
        </authorList>
    </citation>
    <scope>NUCLEOTIDE SEQUENCE [LARGE SCALE GENOMIC DNA]</scope>
    <source>
        <strain evidence="2 3">DSM 45771</strain>
    </source>
</reference>